<protein>
    <submittedName>
        <fullName evidence="4">C-type lectin domain-containing protein</fullName>
    </submittedName>
</protein>
<keyword evidence="3" id="KW-1185">Reference proteome</keyword>
<evidence type="ECO:0000313" key="4">
    <source>
        <dbReference type="WBParaSite" id="Pan_g21184.t1"/>
    </source>
</evidence>
<dbReference type="Pfam" id="PF00059">
    <property type="entry name" value="Lectin_C"/>
    <property type="match status" value="1"/>
</dbReference>
<evidence type="ECO:0000313" key="3">
    <source>
        <dbReference type="Proteomes" id="UP000492821"/>
    </source>
</evidence>
<dbReference type="InterPro" id="IPR016186">
    <property type="entry name" value="C-type_lectin-like/link_sf"/>
</dbReference>
<proteinExistence type="predicted"/>
<dbReference type="SUPFAM" id="SSF56436">
    <property type="entry name" value="C-type lectin-like"/>
    <property type="match status" value="1"/>
</dbReference>
<keyword evidence="1" id="KW-1015">Disulfide bond</keyword>
<dbReference type="AlphaFoldDB" id="A0A7E4VJA8"/>
<name>A0A7E4VJA8_PANRE</name>
<dbReference type="Gene3D" id="3.10.100.10">
    <property type="entry name" value="Mannose-Binding Protein A, subunit A"/>
    <property type="match status" value="1"/>
</dbReference>
<evidence type="ECO:0000256" key="1">
    <source>
        <dbReference type="ARBA" id="ARBA00023157"/>
    </source>
</evidence>
<dbReference type="PANTHER" id="PTHR22991">
    <property type="entry name" value="PROTEIN CBG13490"/>
    <property type="match status" value="1"/>
</dbReference>
<dbReference type="InterPro" id="IPR001304">
    <property type="entry name" value="C-type_lectin-like"/>
</dbReference>
<dbReference type="WBParaSite" id="Pan_g21184.t1">
    <property type="protein sequence ID" value="Pan_g21184.t1"/>
    <property type="gene ID" value="Pan_g21184"/>
</dbReference>
<feature type="domain" description="C-type lectin" evidence="2">
    <location>
        <begin position="155"/>
        <end position="292"/>
    </location>
</feature>
<evidence type="ECO:0000259" key="2">
    <source>
        <dbReference type="PROSITE" id="PS50041"/>
    </source>
</evidence>
<reference evidence="3" key="1">
    <citation type="journal article" date="2013" name="Genetics">
        <title>The draft genome and transcriptome of Panagrellus redivivus are shaped by the harsh demands of a free-living lifestyle.</title>
        <authorList>
            <person name="Srinivasan J."/>
            <person name="Dillman A.R."/>
            <person name="Macchietto M.G."/>
            <person name="Heikkinen L."/>
            <person name="Lakso M."/>
            <person name="Fracchia K.M."/>
            <person name="Antoshechkin I."/>
            <person name="Mortazavi A."/>
            <person name="Wong G."/>
            <person name="Sternberg P.W."/>
        </authorList>
    </citation>
    <scope>NUCLEOTIDE SEQUENCE [LARGE SCALE GENOMIC DNA]</scope>
    <source>
        <strain evidence="3">MT8872</strain>
    </source>
</reference>
<reference evidence="4" key="2">
    <citation type="submission" date="2020-10" db="UniProtKB">
        <authorList>
            <consortium name="WormBaseParasite"/>
        </authorList>
    </citation>
    <scope>IDENTIFICATION</scope>
</reference>
<dbReference type="Proteomes" id="UP000492821">
    <property type="component" value="Unassembled WGS sequence"/>
</dbReference>
<dbReference type="InterPro" id="IPR050976">
    <property type="entry name" value="Snaclec"/>
</dbReference>
<organism evidence="3 4">
    <name type="scientific">Panagrellus redivivus</name>
    <name type="common">Microworm</name>
    <dbReference type="NCBI Taxonomy" id="6233"/>
    <lineage>
        <taxon>Eukaryota</taxon>
        <taxon>Metazoa</taxon>
        <taxon>Ecdysozoa</taxon>
        <taxon>Nematoda</taxon>
        <taxon>Chromadorea</taxon>
        <taxon>Rhabditida</taxon>
        <taxon>Tylenchina</taxon>
        <taxon>Panagrolaimomorpha</taxon>
        <taxon>Panagrolaimoidea</taxon>
        <taxon>Panagrolaimidae</taxon>
        <taxon>Panagrellus</taxon>
    </lineage>
</organism>
<dbReference type="PROSITE" id="PS50041">
    <property type="entry name" value="C_TYPE_LECTIN_2"/>
    <property type="match status" value="1"/>
</dbReference>
<dbReference type="CDD" id="cd00037">
    <property type="entry name" value="CLECT"/>
    <property type="match status" value="1"/>
</dbReference>
<dbReference type="PANTHER" id="PTHR22991:SF40">
    <property type="entry name" value="PROTEIN CBG13490"/>
    <property type="match status" value="1"/>
</dbReference>
<dbReference type="InterPro" id="IPR016187">
    <property type="entry name" value="CTDL_fold"/>
</dbReference>
<sequence length="299" mass="34530">MTINAARNCYLLPSRPGRCIHVLTGADKAKCMPTYAGFEYVPTSQKDLEEIRKVLYWRDVKGDKFVTGLWYNKNNNNLFFKNPGVQDNLWESYKGTEHVAPQNISFKNNEQVVIEKSDDAIFTYTMTNTNDVPLLCEASTHPALPCPVGFTIYRPTKRCFKLHTESKTPIEAQNVCRNEFAVMGSINSKAENDYIGKLVSTRVIFIGMRFAWNEIKKAYPKKENIPKGSTNPNFMKTVGKYMYNIDAHEVDYHNFDSNQPDFNTKNEYFIVRWHSGLWHDYPRDHKYNFVCATVPDQTG</sequence>
<accession>A0A7E4VJA8</accession>
<dbReference type="SMART" id="SM00034">
    <property type="entry name" value="CLECT"/>
    <property type="match status" value="1"/>
</dbReference>